<dbReference type="SUPFAM" id="SSF56815">
    <property type="entry name" value="Sec1/munc18-like (SM) proteins"/>
    <property type="match status" value="1"/>
</dbReference>
<reference evidence="2 3" key="1">
    <citation type="submission" date="2020-02" db="EMBL/GenBank/DDBJ databases">
        <title>Draft genome sequence of Haematococcus lacustris strain NIES-144.</title>
        <authorList>
            <person name="Morimoto D."/>
            <person name="Nakagawa S."/>
            <person name="Yoshida T."/>
            <person name="Sawayama S."/>
        </authorList>
    </citation>
    <scope>NUCLEOTIDE SEQUENCE [LARGE SCALE GENOMIC DNA]</scope>
    <source>
        <strain evidence="2 3">NIES-144</strain>
    </source>
</reference>
<sequence length="93" mass="9774">LLQGVDNVYTQHTPLVTATLTNLLTDKLDSAAYPYMTATQDEAFSHQMTLRRTPPRELIVFIVGGTAVLNASAFVGALAGGGTEAGPVVISVQ</sequence>
<dbReference type="Proteomes" id="UP000485058">
    <property type="component" value="Unassembled WGS sequence"/>
</dbReference>
<evidence type="ECO:0000313" key="3">
    <source>
        <dbReference type="Proteomes" id="UP000485058"/>
    </source>
</evidence>
<dbReference type="Gene3D" id="3.40.50.1910">
    <property type="match status" value="1"/>
</dbReference>
<keyword evidence="3" id="KW-1185">Reference proteome</keyword>
<feature type="transmembrane region" description="Helical" evidence="1">
    <location>
        <begin position="58"/>
        <end position="79"/>
    </location>
</feature>
<keyword evidence="1" id="KW-1133">Transmembrane helix</keyword>
<feature type="non-terminal residue" evidence="2">
    <location>
        <position position="93"/>
    </location>
</feature>
<name>A0A699Z0T1_HAELA</name>
<organism evidence="2 3">
    <name type="scientific">Haematococcus lacustris</name>
    <name type="common">Green alga</name>
    <name type="synonym">Haematococcus pluvialis</name>
    <dbReference type="NCBI Taxonomy" id="44745"/>
    <lineage>
        <taxon>Eukaryota</taxon>
        <taxon>Viridiplantae</taxon>
        <taxon>Chlorophyta</taxon>
        <taxon>core chlorophytes</taxon>
        <taxon>Chlorophyceae</taxon>
        <taxon>CS clade</taxon>
        <taxon>Chlamydomonadales</taxon>
        <taxon>Haematococcaceae</taxon>
        <taxon>Haematococcus</taxon>
    </lineage>
</organism>
<dbReference type="InterPro" id="IPR036045">
    <property type="entry name" value="Sec1-like_sf"/>
</dbReference>
<dbReference type="AlphaFoldDB" id="A0A699Z0T1"/>
<protein>
    <submittedName>
        <fullName evidence="2">Uncharacterized protein</fullName>
    </submittedName>
</protein>
<evidence type="ECO:0000313" key="2">
    <source>
        <dbReference type="EMBL" id="GFH12549.1"/>
    </source>
</evidence>
<evidence type="ECO:0000256" key="1">
    <source>
        <dbReference type="SAM" id="Phobius"/>
    </source>
</evidence>
<proteinExistence type="predicted"/>
<feature type="non-terminal residue" evidence="2">
    <location>
        <position position="1"/>
    </location>
</feature>
<keyword evidence="1" id="KW-0812">Transmembrane</keyword>
<keyword evidence="1" id="KW-0472">Membrane</keyword>
<comment type="caution">
    <text evidence="2">The sequence shown here is derived from an EMBL/GenBank/DDBJ whole genome shotgun (WGS) entry which is preliminary data.</text>
</comment>
<accession>A0A699Z0T1</accession>
<dbReference type="EMBL" id="BLLF01000515">
    <property type="protein sequence ID" value="GFH12549.1"/>
    <property type="molecule type" value="Genomic_DNA"/>
</dbReference>
<dbReference type="InterPro" id="IPR027482">
    <property type="entry name" value="Sec1-like_dom2"/>
</dbReference>
<gene>
    <name evidence="2" type="ORF">HaLaN_08260</name>
</gene>